<keyword evidence="3" id="KW-1185">Reference proteome</keyword>
<dbReference type="EMBL" id="JABEZX010000005">
    <property type="protein sequence ID" value="MBA0555903.1"/>
    <property type="molecule type" value="Genomic_DNA"/>
</dbReference>
<comment type="caution">
    <text evidence="2">The sequence shown here is derived from an EMBL/GenBank/DDBJ whole genome shotgun (WGS) entry which is preliminary data.</text>
</comment>
<accession>A0A7J8LU75</accession>
<dbReference type="Pfam" id="PF20167">
    <property type="entry name" value="Transposase_32"/>
    <property type="match status" value="1"/>
</dbReference>
<organism evidence="2 3">
    <name type="scientific">Gossypium lobatum</name>
    <dbReference type="NCBI Taxonomy" id="34289"/>
    <lineage>
        <taxon>Eukaryota</taxon>
        <taxon>Viridiplantae</taxon>
        <taxon>Streptophyta</taxon>
        <taxon>Embryophyta</taxon>
        <taxon>Tracheophyta</taxon>
        <taxon>Spermatophyta</taxon>
        <taxon>Magnoliopsida</taxon>
        <taxon>eudicotyledons</taxon>
        <taxon>Gunneridae</taxon>
        <taxon>Pentapetalae</taxon>
        <taxon>rosids</taxon>
        <taxon>malvids</taxon>
        <taxon>Malvales</taxon>
        <taxon>Malvaceae</taxon>
        <taxon>Malvoideae</taxon>
        <taxon>Gossypium</taxon>
    </lineage>
</organism>
<evidence type="ECO:0000313" key="2">
    <source>
        <dbReference type="EMBL" id="MBA0555903.1"/>
    </source>
</evidence>
<gene>
    <name evidence="2" type="ORF">Golob_026052</name>
</gene>
<evidence type="ECO:0000259" key="1">
    <source>
        <dbReference type="Pfam" id="PF20167"/>
    </source>
</evidence>
<dbReference type="Proteomes" id="UP000593572">
    <property type="component" value="Unassembled WGS sequence"/>
</dbReference>
<dbReference type="InterPro" id="IPR046796">
    <property type="entry name" value="Transposase_32_dom"/>
</dbReference>
<reference evidence="2 3" key="1">
    <citation type="journal article" date="2019" name="Genome Biol. Evol.">
        <title>Insights into the evolution of the New World diploid cottons (Gossypium, subgenus Houzingenia) based on genome sequencing.</title>
        <authorList>
            <person name="Grover C.E."/>
            <person name="Arick M.A. 2nd"/>
            <person name="Thrash A."/>
            <person name="Conover J.L."/>
            <person name="Sanders W.S."/>
            <person name="Peterson D.G."/>
            <person name="Frelichowski J.E."/>
            <person name="Scheffler J.A."/>
            <person name="Scheffler B.E."/>
            <person name="Wendel J.F."/>
        </authorList>
    </citation>
    <scope>NUCLEOTIDE SEQUENCE [LARGE SCALE GENOMIC DNA]</scope>
    <source>
        <strain evidence="2">157</strain>
        <tissue evidence="2">Leaf</tissue>
    </source>
</reference>
<proteinExistence type="predicted"/>
<protein>
    <recommendedName>
        <fullName evidence="1">Putative plant transposon protein domain-containing protein</fullName>
    </recommendedName>
</protein>
<sequence>MPPRKYRKANVKETPVVSDPLKFQNPNVEKYFLKLQGKTFIQEKGFQPLMILCKEIWSIVRYHKWEPFCVIQKENVVILIFQEFYVALRDEETKRPHSVRWKMVTVWGKDVSFTLKAICEFYDAPYYEMNFLESTYLINFDDIDMDSIIKYLIENRGEWKYRSDISLSTNFSQAIMFPIAKMWIQFICISITPTLNVSNVNTFQAILLYGVLQKKQIRIGKWIHQSMKRCISGQKVFAQENNIKVSNYLPKIIDPDHSIANPTSREVKIRKEVEMKRRRPQSNTFKREDNDYDETFSRNILHREN</sequence>
<feature type="domain" description="Putative plant transposon protein" evidence="1">
    <location>
        <begin position="62"/>
        <end position="233"/>
    </location>
</feature>
<evidence type="ECO:0000313" key="3">
    <source>
        <dbReference type="Proteomes" id="UP000593572"/>
    </source>
</evidence>
<name>A0A7J8LU75_9ROSI</name>
<dbReference type="AlphaFoldDB" id="A0A7J8LU75"/>